<dbReference type="Proteomes" id="UP000183940">
    <property type="component" value="Unassembled WGS sequence"/>
</dbReference>
<dbReference type="STRING" id="1925591.BI308_01520"/>
<dbReference type="EMBL" id="MLAW01000002">
    <property type="protein sequence ID" value="OJJ27195.1"/>
    <property type="molecule type" value="Genomic_DNA"/>
</dbReference>
<comment type="caution">
    <text evidence="1">The sequence shown here is derived from an EMBL/GenBank/DDBJ whole genome shotgun (WGS) entry which is preliminary data.</text>
</comment>
<gene>
    <name evidence="1" type="ORF">BI308_01520</name>
</gene>
<evidence type="ECO:0000313" key="2">
    <source>
        <dbReference type="Proteomes" id="UP000183940"/>
    </source>
</evidence>
<sequence>MGYLTIISETGFPHSACLFEYNGNAEWYGFKPNVPKTPRGAGHVDRTDRSPHIKDSVKFAIADAKLAQVIAQLLSKYEGLTYSVGTGPDCVNFSVDAAQWCGLKTPPRPNLFPGNLVTNLARLNANLVQ</sequence>
<dbReference type="AlphaFoldDB" id="A0A1L9QWX6"/>
<accession>A0A1L9QWX6</accession>
<protein>
    <submittedName>
        <fullName evidence="1">Uncharacterized protein</fullName>
    </submittedName>
</protein>
<reference evidence="1" key="1">
    <citation type="submission" date="2016-10" db="EMBL/GenBank/DDBJ databases">
        <title>CRISPR-Cas defence system in Roseofilum reptotaenium: evidence of a bacteriophage-cyanobacterium arms race in the coral black band disease.</title>
        <authorList>
            <person name="Buerger P."/>
            <person name="Wood-Charlson E.M."/>
            <person name="Weynberg K.D."/>
            <person name="Willis B."/>
            <person name="Van Oppen M.J."/>
        </authorList>
    </citation>
    <scope>NUCLEOTIDE SEQUENCE [LARGE SCALE GENOMIC DNA]</scope>
    <source>
        <strain evidence="1">AO1-A</strain>
    </source>
</reference>
<evidence type="ECO:0000313" key="1">
    <source>
        <dbReference type="EMBL" id="OJJ27195.1"/>
    </source>
</evidence>
<keyword evidence="2" id="KW-1185">Reference proteome</keyword>
<organism evidence="1 2">
    <name type="scientific">Roseofilum reptotaenium AO1-A</name>
    <dbReference type="NCBI Taxonomy" id="1925591"/>
    <lineage>
        <taxon>Bacteria</taxon>
        <taxon>Bacillati</taxon>
        <taxon>Cyanobacteriota</taxon>
        <taxon>Cyanophyceae</taxon>
        <taxon>Desertifilales</taxon>
        <taxon>Desertifilaceae</taxon>
        <taxon>Roseofilum</taxon>
    </lineage>
</organism>
<proteinExistence type="predicted"/>
<name>A0A1L9QWX6_9CYAN</name>